<dbReference type="EMBL" id="JACEFF010000624">
    <property type="protein sequence ID" value="KAH9634157.1"/>
    <property type="molecule type" value="Genomic_DNA"/>
</dbReference>
<gene>
    <name evidence="2" type="ORF">HF086_001359</name>
</gene>
<dbReference type="Gene3D" id="3.15.10.30">
    <property type="entry name" value="Haemolymph juvenile hormone binding protein"/>
    <property type="match status" value="1"/>
</dbReference>
<reference evidence="2" key="1">
    <citation type="journal article" date="2021" name="G3 (Bethesda)">
        <title>Genome and transcriptome analysis of the beet armyworm Spodoptera exigua reveals targets for pest control. .</title>
        <authorList>
            <person name="Simon S."/>
            <person name="Breeschoten T."/>
            <person name="Jansen H.J."/>
            <person name="Dirks R.P."/>
            <person name="Schranz M.E."/>
            <person name="Ros V.I.D."/>
        </authorList>
    </citation>
    <scope>NUCLEOTIDE SEQUENCE</scope>
    <source>
        <strain evidence="2">TB_SE_WUR_2020</strain>
    </source>
</reference>
<dbReference type="PANTHER" id="PTHR11008:SF9">
    <property type="entry name" value="PROTEIN TAKEOUT-LIKE PROTEIN"/>
    <property type="match status" value="1"/>
</dbReference>
<dbReference type="Proteomes" id="UP000814243">
    <property type="component" value="Unassembled WGS sequence"/>
</dbReference>
<comment type="caution">
    <text evidence="2">The sequence shown here is derived from an EMBL/GenBank/DDBJ whole genome shotgun (WGS) entry which is preliminary data.</text>
</comment>
<dbReference type="PANTHER" id="PTHR11008">
    <property type="entry name" value="PROTEIN TAKEOUT-LIKE PROTEIN"/>
    <property type="match status" value="1"/>
</dbReference>
<accession>A0A922SDH7</accession>
<feature type="chain" id="PRO_5037939759" description="Juvenile hormone binding protein" evidence="1">
    <location>
        <begin position="22"/>
        <end position="246"/>
    </location>
</feature>
<evidence type="ECO:0008006" key="4">
    <source>
        <dbReference type="Google" id="ProtNLM"/>
    </source>
</evidence>
<dbReference type="InterPro" id="IPR038606">
    <property type="entry name" value="To_sf"/>
</dbReference>
<organism evidence="2 3">
    <name type="scientific">Spodoptera exigua</name>
    <name type="common">Beet armyworm</name>
    <name type="synonym">Noctua fulgens</name>
    <dbReference type="NCBI Taxonomy" id="7107"/>
    <lineage>
        <taxon>Eukaryota</taxon>
        <taxon>Metazoa</taxon>
        <taxon>Ecdysozoa</taxon>
        <taxon>Arthropoda</taxon>
        <taxon>Hexapoda</taxon>
        <taxon>Insecta</taxon>
        <taxon>Pterygota</taxon>
        <taxon>Neoptera</taxon>
        <taxon>Endopterygota</taxon>
        <taxon>Lepidoptera</taxon>
        <taxon>Glossata</taxon>
        <taxon>Ditrysia</taxon>
        <taxon>Noctuoidea</taxon>
        <taxon>Noctuidae</taxon>
        <taxon>Amphipyrinae</taxon>
        <taxon>Spodoptera</taxon>
    </lineage>
</organism>
<name>A0A922SDH7_SPOEX</name>
<sequence length="246" mass="27056">MKFINTLTIIFTLSIGLKVLGADVQPKNCIEEQILDVLTTWRNGTNSSSVPSIQAIRINSLEGLYEGFGIKIRYSTGDMKLSGVDNFFVEQLSVSAKDLEASATVRFPVLTLTSDNYNLKGQAYVFYPLKGSGLMTAIFQNSTVSLGTKLVSNDTVFQIEDVNLTFSVENIQIDLEKSSWPINAVLNSNAMQILERYRSEMVAAAKDMLKQTINDHLATTISPQLLNDAANNFCNLTLSAIPISII</sequence>
<dbReference type="AlphaFoldDB" id="A0A922SDH7"/>
<keyword evidence="1" id="KW-0732">Signal</keyword>
<dbReference type="SMART" id="SM00700">
    <property type="entry name" value="JHBP"/>
    <property type="match status" value="1"/>
</dbReference>
<evidence type="ECO:0000313" key="3">
    <source>
        <dbReference type="Proteomes" id="UP000814243"/>
    </source>
</evidence>
<proteinExistence type="predicted"/>
<dbReference type="InterPro" id="IPR010562">
    <property type="entry name" value="Haemolymph_juvenile_hormone-bd"/>
</dbReference>
<feature type="signal peptide" evidence="1">
    <location>
        <begin position="1"/>
        <end position="21"/>
    </location>
</feature>
<evidence type="ECO:0000313" key="2">
    <source>
        <dbReference type="EMBL" id="KAH9634157.1"/>
    </source>
</evidence>
<protein>
    <recommendedName>
        <fullName evidence="4">Juvenile hormone binding protein</fullName>
    </recommendedName>
</protein>
<dbReference type="Pfam" id="PF06585">
    <property type="entry name" value="JHBP"/>
    <property type="match status" value="1"/>
</dbReference>
<evidence type="ECO:0000256" key="1">
    <source>
        <dbReference type="SAM" id="SignalP"/>
    </source>
</evidence>